<dbReference type="PANTHER" id="PTHR11136:SF0">
    <property type="entry name" value="DIHYDROFOLATE SYNTHETASE-RELATED"/>
    <property type="match status" value="1"/>
</dbReference>
<dbReference type="Proteomes" id="UP000611762">
    <property type="component" value="Unassembled WGS sequence"/>
</dbReference>
<dbReference type="GO" id="GO:0046872">
    <property type="term" value="F:metal ion binding"/>
    <property type="evidence" value="ECO:0007669"/>
    <property type="project" value="UniProtKB-KW"/>
</dbReference>
<name>A0A926DQA4_9FIRM</name>
<dbReference type="RefSeq" id="WP_249313382.1">
    <property type="nucleotide sequence ID" value="NZ_JACRSU010000003.1"/>
</dbReference>
<gene>
    <name evidence="14" type="ORF">H8698_10140</name>
</gene>
<reference evidence="14" key="1">
    <citation type="submission" date="2020-08" db="EMBL/GenBank/DDBJ databases">
        <title>Genome public.</title>
        <authorList>
            <person name="Liu C."/>
            <person name="Sun Q."/>
        </authorList>
    </citation>
    <scope>NUCLEOTIDE SEQUENCE</scope>
    <source>
        <strain evidence="14">H8</strain>
    </source>
</reference>
<comment type="cofactor">
    <cofactor evidence="1">
        <name>Mg(2+)</name>
        <dbReference type="ChEBI" id="CHEBI:18420"/>
    </cofactor>
</comment>
<evidence type="ECO:0000259" key="12">
    <source>
        <dbReference type="Pfam" id="PF02875"/>
    </source>
</evidence>
<protein>
    <recommendedName>
        <fullName evidence="3">tetrahydrofolate synthase</fullName>
        <ecNumber evidence="3">6.3.2.17</ecNumber>
    </recommendedName>
    <alternativeName>
        <fullName evidence="9">Tetrahydrofolylpolyglutamate synthase</fullName>
    </alternativeName>
</protein>
<accession>A0A926DQA4</accession>
<dbReference type="GO" id="GO:0005737">
    <property type="term" value="C:cytoplasm"/>
    <property type="evidence" value="ECO:0007669"/>
    <property type="project" value="TreeGrafter"/>
</dbReference>
<keyword evidence="7 11" id="KW-0067">ATP-binding</keyword>
<evidence type="ECO:0000256" key="5">
    <source>
        <dbReference type="ARBA" id="ARBA00022723"/>
    </source>
</evidence>
<dbReference type="Pfam" id="PF02875">
    <property type="entry name" value="Mur_ligase_C"/>
    <property type="match status" value="1"/>
</dbReference>
<dbReference type="EMBL" id="JACRSU010000003">
    <property type="protein sequence ID" value="MBC8541335.1"/>
    <property type="molecule type" value="Genomic_DNA"/>
</dbReference>
<keyword evidence="8" id="KW-0460">Magnesium</keyword>
<evidence type="ECO:0000256" key="9">
    <source>
        <dbReference type="ARBA" id="ARBA00030592"/>
    </source>
</evidence>
<dbReference type="GO" id="GO:0008841">
    <property type="term" value="F:dihydrofolate synthase activity"/>
    <property type="evidence" value="ECO:0007669"/>
    <property type="project" value="TreeGrafter"/>
</dbReference>
<evidence type="ECO:0000256" key="10">
    <source>
        <dbReference type="ARBA" id="ARBA00047493"/>
    </source>
</evidence>
<evidence type="ECO:0000313" key="14">
    <source>
        <dbReference type="EMBL" id="MBC8541335.1"/>
    </source>
</evidence>
<dbReference type="InterPro" id="IPR018109">
    <property type="entry name" value="Folylpolyglutamate_synth_CS"/>
</dbReference>
<evidence type="ECO:0000256" key="7">
    <source>
        <dbReference type="ARBA" id="ARBA00022840"/>
    </source>
</evidence>
<evidence type="ECO:0000256" key="4">
    <source>
        <dbReference type="ARBA" id="ARBA00022598"/>
    </source>
</evidence>
<dbReference type="FunFam" id="3.40.1190.10:FF:000011">
    <property type="entry name" value="Folylpolyglutamate synthase/dihydrofolate synthase"/>
    <property type="match status" value="1"/>
</dbReference>
<feature type="domain" description="Mur ligase central" evidence="13">
    <location>
        <begin position="44"/>
        <end position="266"/>
    </location>
</feature>
<evidence type="ECO:0000259" key="13">
    <source>
        <dbReference type="Pfam" id="PF08245"/>
    </source>
</evidence>
<dbReference type="PROSITE" id="PS01011">
    <property type="entry name" value="FOLYLPOLYGLU_SYNT_1"/>
    <property type="match status" value="1"/>
</dbReference>
<keyword evidence="4 11" id="KW-0436">Ligase</keyword>
<dbReference type="GO" id="GO:0004326">
    <property type="term" value="F:tetrahydrofolylpolyglutamate synthase activity"/>
    <property type="evidence" value="ECO:0007669"/>
    <property type="project" value="UniProtKB-EC"/>
</dbReference>
<dbReference type="PROSITE" id="PS01012">
    <property type="entry name" value="FOLYLPOLYGLU_SYNT_2"/>
    <property type="match status" value="1"/>
</dbReference>
<dbReference type="PIRSF" id="PIRSF001563">
    <property type="entry name" value="Folylpolyglu_synth"/>
    <property type="match status" value="1"/>
</dbReference>
<evidence type="ECO:0000313" key="15">
    <source>
        <dbReference type="Proteomes" id="UP000611762"/>
    </source>
</evidence>
<dbReference type="InterPro" id="IPR001645">
    <property type="entry name" value="Folylpolyglutamate_synth"/>
</dbReference>
<dbReference type="SUPFAM" id="SSF53244">
    <property type="entry name" value="MurD-like peptide ligases, peptide-binding domain"/>
    <property type="match status" value="1"/>
</dbReference>
<keyword evidence="5" id="KW-0479">Metal-binding</keyword>
<dbReference type="InterPro" id="IPR036615">
    <property type="entry name" value="Mur_ligase_C_dom_sf"/>
</dbReference>
<dbReference type="AlphaFoldDB" id="A0A926DQA4"/>
<dbReference type="Gene3D" id="3.40.1190.10">
    <property type="entry name" value="Mur-like, catalytic domain"/>
    <property type="match status" value="1"/>
</dbReference>
<comment type="similarity">
    <text evidence="2 11">Belongs to the folylpolyglutamate synthase family.</text>
</comment>
<dbReference type="NCBIfam" id="TIGR01499">
    <property type="entry name" value="folC"/>
    <property type="match status" value="1"/>
</dbReference>
<evidence type="ECO:0000256" key="2">
    <source>
        <dbReference type="ARBA" id="ARBA00008276"/>
    </source>
</evidence>
<dbReference type="GO" id="GO:0005524">
    <property type="term" value="F:ATP binding"/>
    <property type="evidence" value="ECO:0007669"/>
    <property type="project" value="UniProtKB-KW"/>
</dbReference>
<evidence type="ECO:0000256" key="8">
    <source>
        <dbReference type="ARBA" id="ARBA00022842"/>
    </source>
</evidence>
<dbReference type="PANTHER" id="PTHR11136">
    <property type="entry name" value="FOLYLPOLYGLUTAMATE SYNTHASE-RELATED"/>
    <property type="match status" value="1"/>
</dbReference>
<dbReference type="InterPro" id="IPR036565">
    <property type="entry name" value="Mur-like_cat_sf"/>
</dbReference>
<proteinExistence type="inferred from homology"/>
<evidence type="ECO:0000256" key="6">
    <source>
        <dbReference type="ARBA" id="ARBA00022741"/>
    </source>
</evidence>
<organism evidence="14 15">
    <name type="scientific">Congzhengia minquanensis</name>
    <dbReference type="NCBI Taxonomy" id="2763657"/>
    <lineage>
        <taxon>Bacteria</taxon>
        <taxon>Bacillati</taxon>
        <taxon>Bacillota</taxon>
        <taxon>Clostridia</taxon>
        <taxon>Eubacteriales</taxon>
        <taxon>Oscillospiraceae</taxon>
        <taxon>Congzhengia</taxon>
    </lineage>
</organism>
<evidence type="ECO:0000256" key="3">
    <source>
        <dbReference type="ARBA" id="ARBA00013025"/>
    </source>
</evidence>
<sequence>MEYRDVTAFINKAKKFGSRLDLIRIKKLCELLGHPEEKCRFVHIAGTNGKGSASIFIENILARAGYKTGLYTSPFIYNFNERIQINNVSISDESLVGVMEQVVAATEQMLMEGFEHPTEFELITAAAFLYFAEEKCDVAVIEVGLGGTLDSTNVISSPLVTVIMSISYDHMEYLGNTLAEIAENKCGIIKRGCPVVCYPFQPKEALAVIQKTSEAMGCKLTVADTGSLKIERTGLEGNTFCYNGVPFETSLIGDYQIYNAITAINAVRALKNRGYIISEEDVQNGLKMAKWPARFEVLSRSPVVIADGSHNVDGMRAFVDAAKKMLHGNKVVCIFGMLKDKEYSKCLELLSDISDTIIVTEVDSLRAETAENLASAAKKYFPNVFAEPDNIDAVMQAKRLADGMRAIVALGSLYMMKNIKEAVQKIFH</sequence>
<keyword evidence="15" id="KW-1185">Reference proteome</keyword>
<comment type="caution">
    <text evidence="14">The sequence shown here is derived from an EMBL/GenBank/DDBJ whole genome shotgun (WGS) entry which is preliminary data.</text>
</comment>
<dbReference type="InterPro" id="IPR013221">
    <property type="entry name" value="Mur_ligase_cen"/>
</dbReference>
<dbReference type="InterPro" id="IPR004101">
    <property type="entry name" value="Mur_ligase_C"/>
</dbReference>
<dbReference type="SUPFAM" id="SSF53623">
    <property type="entry name" value="MurD-like peptide ligases, catalytic domain"/>
    <property type="match status" value="1"/>
</dbReference>
<feature type="domain" description="Mur ligase C-terminal" evidence="12">
    <location>
        <begin position="294"/>
        <end position="412"/>
    </location>
</feature>
<dbReference type="Gene3D" id="3.90.190.20">
    <property type="entry name" value="Mur ligase, C-terminal domain"/>
    <property type="match status" value="1"/>
</dbReference>
<evidence type="ECO:0000256" key="11">
    <source>
        <dbReference type="PIRNR" id="PIRNR001563"/>
    </source>
</evidence>
<comment type="catalytic activity">
    <reaction evidence="10">
        <text>(6S)-5,6,7,8-tetrahydrofolyl-(gamma-L-Glu)(n) + L-glutamate + ATP = (6S)-5,6,7,8-tetrahydrofolyl-(gamma-L-Glu)(n+1) + ADP + phosphate + H(+)</text>
        <dbReference type="Rhea" id="RHEA:10580"/>
        <dbReference type="Rhea" id="RHEA-COMP:14738"/>
        <dbReference type="Rhea" id="RHEA-COMP:14740"/>
        <dbReference type="ChEBI" id="CHEBI:15378"/>
        <dbReference type="ChEBI" id="CHEBI:29985"/>
        <dbReference type="ChEBI" id="CHEBI:30616"/>
        <dbReference type="ChEBI" id="CHEBI:43474"/>
        <dbReference type="ChEBI" id="CHEBI:141005"/>
        <dbReference type="ChEBI" id="CHEBI:456216"/>
        <dbReference type="EC" id="6.3.2.17"/>
    </reaction>
</comment>
<evidence type="ECO:0000256" key="1">
    <source>
        <dbReference type="ARBA" id="ARBA00001946"/>
    </source>
</evidence>
<dbReference type="EC" id="6.3.2.17" evidence="3"/>
<keyword evidence="6 11" id="KW-0547">Nucleotide-binding</keyword>
<dbReference type="Pfam" id="PF08245">
    <property type="entry name" value="Mur_ligase_M"/>
    <property type="match status" value="1"/>
</dbReference>